<feature type="transmembrane region" description="Helical" evidence="6">
    <location>
        <begin position="394"/>
        <end position="415"/>
    </location>
</feature>
<feature type="transmembrane region" description="Helical" evidence="6">
    <location>
        <begin position="170"/>
        <end position="192"/>
    </location>
</feature>
<keyword evidence="2" id="KW-1003">Cell membrane</keyword>
<comment type="caution">
    <text evidence="7">The sequence shown here is derived from an EMBL/GenBank/DDBJ whole genome shotgun (WGS) entry which is preliminary data.</text>
</comment>
<evidence type="ECO:0000256" key="1">
    <source>
        <dbReference type="ARBA" id="ARBA00004651"/>
    </source>
</evidence>
<dbReference type="AlphaFoldDB" id="A0A5S5D6L6"/>
<dbReference type="GO" id="GO:0005886">
    <property type="term" value="C:plasma membrane"/>
    <property type="evidence" value="ECO:0007669"/>
    <property type="project" value="UniProtKB-SubCell"/>
</dbReference>
<accession>A0A5S5D6L6</accession>
<keyword evidence="8" id="KW-1185">Reference proteome</keyword>
<dbReference type="RefSeq" id="WP_148909769.1">
    <property type="nucleotide sequence ID" value="NZ_VNHX01000022.1"/>
</dbReference>
<feature type="transmembrane region" description="Helical" evidence="6">
    <location>
        <begin position="370"/>
        <end position="388"/>
    </location>
</feature>
<sequence>MQAVQIAKAKRWAKQISITGAAQIIVQAVGFLSGILVIRLLPVEQYAYYTIANTMLGTMTILSDSGISSGVMAQGGKVWQDKKKLGAVLNTGLYLRRRFAWVALSITIPILSYLLWKQGADWITCVLITASLIPAFFAALSDNILQIVPKLHQNITPLQQNQVTVGIGRLLLSGLTLFAFPWAFVAVFASGIPRIWGNGKLKKIAEPYIDRSQRANTSVQVEIMRMVKRILPSSMYFALSAEITVWLLSIFGTTTAVAQIGALGRFSLVFSIISSITSIVVLPRIARLNPKSEKKLFFIGMSILSTFFVCLIAVSLLSVLSPYVLWILGDNYSSLKQEFVLVLIAGALKMVSGLVFGISTARGKPTNSMHIIAGNIMAITIGALFFSLNELAGILSLSILIGFTSLIINVLNLFLNLKFFINN</sequence>
<feature type="transmembrane region" description="Helical" evidence="6">
    <location>
        <begin position="123"/>
        <end position="141"/>
    </location>
</feature>
<dbReference type="InterPro" id="IPR050833">
    <property type="entry name" value="Poly_Biosynth_Transport"/>
</dbReference>
<feature type="transmembrane region" description="Helical" evidence="6">
    <location>
        <begin position="297"/>
        <end position="319"/>
    </location>
</feature>
<dbReference type="EMBL" id="VNHX01000022">
    <property type="protein sequence ID" value="TYP91084.1"/>
    <property type="molecule type" value="Genomic_DNA"/>
</dbReference>
<evidence type="ECO:0000256" key="5">
    <source>
        <dbReference type="ARBA" id="ARBA00023136"/>
    </source>
</evidence>
<protein>
    <submittedName>
        <fullName evidence="7">O-antigen/teichoic acid export membrane protein</fullName>
    </submittedName>
</protein>
<dbReference type="OrthoDB" id="846354at2"/>
<keyword evidence="5 6" id="KW-0472">Membrane</keyword>
<reference evidence="7 8" key="1">
    <citation type="submission" date="2019-07" db="EMBL/GenBank/DDBJ databases">
        <title>Genomic Encyclopedia of Archaeal and Bacterial Type Strains, Phase II (KMG-II): from individual species to whole genera.</title>
        <authorList>
            <person name="Goeker M."/>
        </authorList>
    </citation>
    <scope>NUCLEOTIDE SEQUENCE [LARGE SCALE GENOMIC DNA]</scope>
    <source>
        <strain evidence="7 8">DSM 18850</strain>
    </source>
</reference>
<feature type="transmembrane region" description="Helical" evidence="6">
    <location>
        <begin position="266"/>
        <end position="285"/>
    </location>
</feature>
<feature type="transmembrane region" description="Helical" evidence="6">
    <location>
        <begin position="235"/>
        <end position="260"/>
    </location>
</feature>
<evidence type="ECO:0000256" key="6">
    <source>
        <dbReference type="SAM" id="Phobius"/>
    </source>
</evidence>
<evidence type="ECO:0000256" key="3">
    <source>
        <dbReference type="ARBA" id="ARBA00022692"/>
    </source>
</evidence>
<name>A0A5S5D6L6_9SPHI</name>
<dbReference type="PANTHER" id="PTHR30250:SF26">
    <property type="entry name" value="PSMA PROTEIN"/>
    <property type="match status" value="1"/>
</dbReference>
<evidence type="ECO:0000256" key="4">
    <source>
        <dbReference type="ARBA" id="ARBA00022989"/>
    </source>
</evidence>
<gene>
    <name evidence="7" type="ORF">BC792_12251</name>
</gene>
<keyword evidence="4 6" id="KW-1133">Transmembrane helix</keyword>
<feature type="transmembrane region" description="Helical" evidence="6">
    <location>
        <begin position="99"/>
        <end position="116"/>
    </location>
</feature>
<evidence type="ECO:0000313" key="8">
    <source>
        <dbReference type="Proteomes" id="UP000325105"/>
    </source>
</evidence>
<comment type="subcellular location">
    <subcellularLocation>
        <location evidence="1">Cell membrane</location>
        <topology evidence="1">Multi-pass membrane protein</topology>
    </subcellularLocation>
</comment>
<dbReference type="Proteomes" id="UP000325105">
    <property type="component" value="Unassembled WGS sequence"/>
</dbReference>
<proteinExistence type="predicted"/>
<evidence type="ECO:0000256" key="2">
    <source>
        <dbReference type="ARBA" id="ARBA00022475"/>
    </source>
</evidence>
<keyword evidence="3 6" id="KW-0812">Transmembrane</keyword>
<feature type="transmembrane region" description="Helical" evidence="6">
    <location>
        <begin position="21"/>
        <end position="41"/>
    </location>
</feature>
<evidence type="ECO:0000313" key="7">
    <source>
        <dbReference type="EMBL" id="TYP91084.1"/>
    </source>
</evidence>
<organism evidence="7 8">
    <name type="scientific">Sphingobacterium allocomposti</name>
    <dbReference type="NCBI Taxonomy" id="415956"/>
    <lineage>
        <taxon>Bacteria</taxon>
        <taxon>Pseudomonadati</taxon>
        <taxon>Bacteroidota</taxon>
        <taxon>Sphingobacteriia</taxon>
        <taxon>Sphingobacteriales</taxon>
        <taxon>Sphingobacteriaceae</taxon>
        <taxon>Sphingobacterium</taxon>
    </lineage>
</organism>
<dbReference type="PANTHER" id="PTHR30250">
    <property type="entry name" value="PST FAMILY PREDICTED COLANIC ACID TRANSPORTER"/>
    <property type="match status" value="1"/>
</dbReference>
<feature type="transmembrane region" description="Helical" evidence="6">
    <location>
        <begin position="339"/>
        <end position="358"/>
    </location>
</feature>